<dbReference type="SMART" id="SM00448">
    <property type="entry name" value="REC"/>
    <property type="match status" value="1"/>
</dbReference>
<organism evidence="3">
    <name type="scientific">marine sediment metagenome</name>
    <dbReference type="NCBI Taxonomy" id="412755"/>
    <lineage>
        <taxon>unclassified sequences</taxon>
        <taxon>metagenomes</taxon>
        <taxon>ecological metagenomes</taxon>
    </lineage>
</organism>
<dbReference type="GO" id="GO:0000160">
    <property type="term" value="P:phosphorelay signal transduction system"/>
    <property type="evidence" value="ECO:0007669"/>
    <property type="project" value="InterPro"/>
</dbReference>
<evidence type="ECO:0008006" key="4">
    <source>
        <dbReference type="Google" id="ProtNLM"/>
    </source>
</evidence>
<reference evidence="3" key="1">
    <citation type="journal article" date="2014" name="Front. Microbiol.">
        <title>High frequency of phylogenetically diverse reductive dehalogenase-homologous genes in deep subseafloor sedimentary metagenomes.</title>
        <authorList>
            <person name="Kawai M."/>
            <person name="Futagami T."/>
            <person name="Toyoda A."/>
            <person name="Takaki Y."/>
            <person name="Nishi S."/>
            <person name="Hori S."/>
            <person name="Arai W."/>
            <person name="Tsubouchi T."/>
            <person name="Morono Y."/>
            <person name="Uchiyama I."/>
            <person name="Ito T."/>
            <person name="Fujiyama A."/>
            <person name="Inagaki F."/>
            <person name="Takami H."/>
        </authorList>
    </citation>
    <scope>NUCLEOTIDE SEQUENCE</scope>
    <source>
        <strain evidence="3">Expedition CK06-06</strain>
    </source>
</reference>
<evidence type="ECO:0000313" key="3">
    <source>
        <dbReference type="EMBL" id="GAG23537.1"/>
    </source>
</evidence>
<dbReference type="PROSITE" id="PS51832">
    <property type="entry name" value="HD_GYP"/>
    <property type="match status" value="1"/>
</dbReference>
<dbReference type="InterPro" id="IPR052020">
    <property type="entry name" value="Cyclic_di-GMP/3'3'-cGAMP_PDE"/>
</dbReference>
<feature type="domain" description="HD-GYP" evidence="2">
    <location>
        <begin position="153"/>
        <end position="245"/>
    </location>
</feature>
<dbReference type="InterPro" id="IPR001789">
    <property type="entry name" value="Sig_transdc_resp-reg_receiver"/>
</dbReference>
<accession>X0WJY6</accession>
<dbReference type="InterPro" id="IPR037522">
    <property type="entry name" value="HD_GYP_dom"/>
</dbReference>
<dbReference type="AlphaFoldDB" id="X0WJY6"/>
<dbReference type="Gene3D" id="3.40.50.2300">
    <property type="match status" value="1"/>
</dbReference>
<proteinExistence type="predicted"/>
<dbReference type="SUPFAM" id="SSF109604">
    <property type="entry name" value="HD-domain/PDEase-like"/>
    <property type="match status" value="1"/>
</dbReference>
<feature type="non-terminal residue" evidence="3">
    <location>
        <position position="245"/>
    </location>
</feature>
<protein>
    <recommendedName>
        <fullName evidence="4">Response regulatory domain-containing protein</fullName>
    </recommendedName>
</protein>
<dbReference type="Pfam" id="PF00072">
    <property type="entry name" value="Response_reg"/>
    <property type="match status" value="1"/>
</dbReference>
<dbReference type="SUPFAM" id="SSF52172">
    <property type="entry name" value="CheY-like"/>
    <property type="match status" value="1"/>
</dbReference>
<evidence type="ECO:0000259" key="2">
    <source>
        <dbReference type="PROSITE" id="PS51832"/>
    </source>
</evidence>
<name>X0WJY6_9ZZZZ</name>
<feature type="domain" description="Response regulatory" evidence="1">
    <location>
        <begin position="4"/>
        <end position="119"/>
    </location>
</feature>
<dbReference type="PANTHER" id="PTHR45228:SF1">
    <property type="entry name" value="CYCLIC DI-GMP PHOSPHODIESTERASE TM_0186"/>
    <property type="match status" value="1"/>
</dbReference>
<dbReference type="PANTHER" id="PTHR45228">
    <property type="entry name" value="CYCLIC DI-GMP PHOSPHODIESTERASE TM_0186-RELATED"/>
    <property type="match status" value="1"/>
</dbReference>
<dbReference type="PROSITE" id="PS50110">
    <property type="entry name" value="RESPONSE_REGULATORY"/>
    <property type="match status" value="1"/>
</dbReference>
<comment type="caution">
    <text evidence="3">The sequence shown here is derived from an EMBL/GenBank/DDBJ whole genome shotgun (WGS) entry which is preliminary data.</text>
</comment>
<sequence>MKQKILIVDDDETNVAILEELLEEQYVLATASSGQQCLEKIDRFKPDLVLLDILMSGMDGYETCRRIKSDPQSETTHIILISAKTSIESRLKGYEVGADDYIAKPFDGDELLAKIKVQLRLREALMNLTSMHAQVSLQNTKLEELVYQRTAEVVETRDLVVFALAKLTESRDPETGEHLERICAYSQILTEQLAKEGPYTHQINEQFLEDIHRSSPLHDIGKVGIPDAILLKPGRLSASEFEIMK</sequence>
<dbReference type="InterPro" id="IPR011006">
    <property type="entry name" value="CheY-like_superfamily"/>
</dbReference>
<evidence type="ECO:0000259" key="1">
    <source>
        <dbReference type="PROSITE" id="PS50110"/>
    </source>
</evidence>
<dbReference type="EMBL" id="BARS01033225">
    <property type="protein sequence ID" value="GAG23537.1"/>
    <property type="molecule type" value="Genomic_DNA"/>
</dbReference>
<gene>
    <name evidence="3" type="ORF">S01H1_51489</name>
</gene>
<dbReference type="Gene3D" id="1.10.3210.10">
    <property type="entry name" value="Hypothetical protein af1432"/>
    <property type="match status" value="1"/>
</dbReference>